<dbReference type="PROSITE" id="PS50839">
    <property type="entry name" value="CHASE"/>
    <property type="match status" value="1"/>
</dbReference>
<dbReference type="GO" id="GO:1902201">
    <property type="term" value="P:negative regulation of bacterial-type flagellum-dependent cell motility"/>
    <property type="evidence" value="ECO:0007669"/>
    <property type="project" value="TreeGrafter"/>
</dbReference>
<keyword evidence="12" id="KW-0548">Nucleotidyltransferase</keyword>
<dbReference type="AlphaFoldDB" id="A0A098G7K9"/>
<dbReference type="PROSITE" id="PS50887">
    <property type="entry name" value="GGDEF"/>
    <property type="match status" value="1"/>
</dbReference>
<dbReference type="InterPro" id="IPR050469">
    <property type="entry name" value="Diguanylate_Cyclase"/>
</dbReference>
<dbReference type="Proteomes" id="UP000032430">
    <property type="component" value="Chromosome I"/>
</dbReference>
<dbReference type="OrthoDB" id="9803824at2"/>
<dbReference type="SUPFAM" id="SSF55073">
    <property type="entry name" value="Nucleotide cyclase"/>
    <property type="match status" value="1"/>
</dbReference>
<dbReference type="InterPro" id="IPR006189">
    <property type="entry name" value="CHASE_dom"/>
</dbReference>
<dbReference type="InterPro" id="IPR035965">
    <property type="entry name" value="PAS-like_dom_sf"/>
</dbReference>
<dbReference type="SMART" id="SM00267">
    <property type="entry name" value="GGDEF"/>
    <property type="match status" value="1"/>
</dbReference>
<evidence type="ECO:0000256" key="7">
    <source>
        <dbReference type="ARBA" id="ARBA00034247"/>
    </source>
</evidence>
<gene>
    <name evidence="12" type="ORF">LFA_3100</name>
</gene>
<evidence type="ECO:0000256" key="1">
    <source>
        <dbReference type="ARBA" id="ARBA00001946"/>
    </source>
</evidence>
<keyword evidence="13" id="KW-1185">Reference proteome</keyword>
<dbReference type="InterPro" id="IPR029016">
    <property type="entry name" value="GAF-like_dom_sf"/>
</dbReference>
<comment type="cofactor">
    <cofactor evidence="1">
        <name>Mg(2+)</name>
        <dbReference type="ChEBI" id="CHEBI:18420"/>
    </cofactor>
</comment>
<comment type="subcellular location">
    <subcellularLocation>
        <location evidence="2">Membrane</location>
    </subcellularLocation>
</comment>
<evidence type="ECO:0000259" key="10">
    <source>
        <dbReference type="PROSITE" id="PS50839"/>
    </source>
</evidence>
<name>A0A098G7K9_9GAMM</name>
<accession>A0A098G7K9</accession>
<reference evidence="13" key="1">
    <citation type="submission" date="2014-09" db="EMBL/GenBank/DDBJ databases">
        <authorList>
            <person name="Gomez-Valero L."/>
        </authorList>
    </citation>
    <scope>NUCLEOTIDE SEQUENCE [LARGE SCALE GENOMIC DNA]</scope>
    <source>
        <strain evidence="13">ATCC700992</strain>
    </source>
</reference>
<evidence type="ECO:0000313" key="13">
    <source>
        <dbReference type="Proteomes" id="UP000032430"/>
    </source>
</evidence>
<dbReference type="Gene3D" id="3.30.450.350">
    <property type="entry name" value="CHASE domain"/>
    <property type="match status" value="1"/>
</dbReference>
<dbReference type="PANTHER" id="PTHR45138:SF9">
    <property type="entry name" value="DIGUANYLATE CYCLASE DGCM-RELATED"/>
    <property type="match status" value="1"/>
</dbReference>
<dbReference type="PANTHER" id="PTHR45138">
    <property type="entry name" value="REGULATORY COMPONENTS OF SENSORY TRANSDUCTION SYSTEM"/>
    <property type="match status" value="1"/>
</dbReference>
<evidence type="ECO:0000256" key="9">
    <source>
        <dbReference type="SAM" id="Phobius"/>
    </source>
</evidence>
<feature type="coiled-coil region" evidence="8">
    <location>
        <begin position="624"/>
        <end position="661"/>
    </location>
</feature>
<feature type="transmembrane region" description="Helical" evidence="9">
    <location>
        <begin position="150"/>
        <end position="177"/>
    </location>
</feature>
<keyword evidence="12" id="KW-0808">Transferase</keyword>
<feature type="domain" description="CHASE" evidence="10">
    <location>
        <begin position="307"/>
        <end position="392"/>
    </location>
</feature>
<evidence type="ECO:0000256" key="5">
    <source>
        <dbReference type="ARBA" id="ARBA00022989"/>
    </source>
</evidence>
<evidence type="ECO:0000256" key="4">
    <source>
        <dbReference type="ARBA" id="ARBA00022692"/>
    </source>
</evidence>
<feature type="transmembrane region" description="Helical" evidence="9">
    <location>
        <begin position="183"/>
        <end position="201"/>
    </location>
</feature>
<keyword evidence="4 9" id="KW-0812">Transmembrane</keyword>
<dbReference type="InterPro" id="IPR029787">
    <property type="entry name" value="Nucleotide_cyclase"/>
</dbReference>
<organism evidence="12 13">
    <name type="scientific">Legionella fallonii LLAP-10</name>
    <dbReference type="NCBI Taxonomy" id="1212491"/>
    <lineage>
        <taxon>Bacteria</taxon>
        <taxon>Pseudomonadati</taxon>
        <taxon>Pseudomonadota</taxon>
        <taxon>Gammaproteobacteria</taxon>
        <taxon>Legionellales</taxon>
        <taxon>Legionellaceae</taxon>
        <taxon>Legionella</taxon>
    </lineage>
</organism>
<dbReference type="EC" id="2.7.7.65" evidence="3"/>
<evidence type="ECO:0000313" key="12">
    <source>
        <dbReference type="EMBL" id="CEG58442.1"/>
    </source>
</evidence>
<dbReference type="GO" id="GO:0052621">
    <property type="term" value="F:diguanylate cyclase activity"/>
    <property type="evidence" value="ECO:0007669"/>
    <property type="project" value="UniProtKB-EC"/>
</dbReference>
<dbReference type="NCBIfam" id="TIGR00254">
    <property type="entry name" value="GGDEF"/>
    <property type="match status" value="1"/>
</dbReference>
<feature type="transmembrane region" description="Helical" evidence="9">
    <location>
        <begin position="457"/>
        <end position="480"/>
    </location>
</feature>
<evidence type="ECO:0000259" key="11">
    <source>
        <dbReference type="PROSITE" id="PS50887"/>
    </source>
</evidence>
<feature type="transmembrane region" description="Helical" evidence="9">
    <location>
        <begin position="213"/>
        <end position="234"/>
    </location>
</feature>
<dbReference type="Gene3D" id="3.30.450.40">
    <property type="match status" value="1"/>
</dbReference>
<comment type="catalytic activity">
    <reaction evidence="7">
        <text>2 GTP = 3',3'-c-di-GMP + 2 diphosphate</text>
        <dbReference type="Rhea" id="RHEA:24898"/>
        <dbReference type="ChEBI" id="CHEBI:33019"/>
        <dbReference type="ChEBI" id="CHEBI:37565"/>
        <dbReference type="ChEBI" id="CHEBI:58805"/>
        <dbReference type="EC" id="2.7.7.65"/>
    </reaction>
</comment>
<dbReference type="Gene3D" id="3.30.70.270">
    <property type="match status" value="1"/>
</dbReference>
<dbReference type="KEGG" id="lfa:LFA_3100"/>
<dbReference type="EMBL" id="LN614827">
    <property type="protein sequence ID" value="CEG58442.1"/>
    <property type="molecule type" value="Genomic_DNA"/>
</dbReference>
<dbReference type="SMART" id="SM01079">
    <property type="entry name" value="CHASE"/>
    <property type="match status" value="1"/>
</dbReference>
<evidence type="ECO:0000256" key="2">
    <source>
        <dbReference type="ARBA" id="ARBA00004370"/>
    </source>
</evidence>
<dbReference type="GO" id="GO:0005886">
    <property type="term" value="C:plasma membrane"/>
    <property type="evidence" value="ECO:0007669"/>
    <property type="project" value="TreeGrafter"/>
</dbReference>
<evidence type="ECO:0000256" key="6">
    <source>
        <dbReference type="ARBA" id="ARBA00023136"/>
    </source>
</evidence>
<dbReference type="HOGENOM" id="CLU_303005_0_0_6"/>
<dbReference type="CDD" id="cd01949">
    <property type="entry name" value="GGDEF"/>
    <property type="match status" value="1"/>
</dbReference>
<evidence type="ECO:0000256" key="3">
    <source>
        <dbReference type="ARBA" id="ARBA00012528"/>
    </source>
</evidence>
<dbReference type="Gene3D" id="3.30.450.20">
    <property type="entry name" value="PAS domain"/>
    <property type="match status" value="1"/>
</dbReference>
<protein>
    <recommendedName>
        <fullName evidence="3">diguanylate cyclase</fullName>
        <ecNumber evidence="3">2.7.7.65</ecNumber>
    </recommendedName>
</protein>
<evidence type="ECO:0000256" key="8">
    <source>
        <dbReference type="SAM" id="Coils"/>
    </source>
</evidence>
<dbReference type="InterPro" id="IPR042240">
    <property type="entry name" value="CHASE_sf"/>
</dbReference>
<feature type="transmembrane region" description="Helical" evidence="9">
    <location>
        <begin position="45"/>
        <end position="64"/>
    </location>
</feature>
<dbReference type="Pfam" id="PF00990">
    <property type="entry name" value="GGDEF"/>
    <property type="match status" value="1"/>
</dbReference>
<dbReference type="InterPro" id="IPR000160">
    <property type="entry name" value="GGDEF_dom"/>
</dbReference>
<dbReference type="SUPFAM" id="SSF55781">
    <property type="entry name" value="GAF domain-like"/>
    <property type="match status" value="1"/>
</dbReference>
<feature type="domain" description="GGDEF" evidence="11">
    <location>
        <begin position="839"/>
        <end position="973"/>
    </location>
</feature>
<feature type="transmembrane region" description="Helical" evidence="9">
    <location>
        <begin position="119"/>
        <end position="138"/>
    </location>
</feature>
<dbReference type="FunFam" id="3.30.70.270:FF:000001">
    <property type="entry name" value="Diguanylate cyclase domain protein"/>
    <property type="match status" value="1"/>
</dbReference>
<keyword evidence="6 9" id="KW-0472">Membrane</keyword>
<keyword evidence="8" id="KW-0175">Coiled coil</keyword>
<dbReference type="SUPFAM" id="SSF55785">
    <property type="entry name" value="PYP-like sensor domain (PAS domain)"/>
    <property type="match status" value="1"/>
</dbReference>
<proteinExistence type="predicted"/>
<feature type="transmembrane region" description="Helical" evidence="9">
    <location>
        <begin position="76"/>
        <end position="94"/>
    </location>
</feature>
<dbReference type="RefSeq" id="WP_045096754.1">
    <property type="nucleotide sequence ID" value="NZ_LN614827.1"/>
</dbReference>
<dbReference type="STRING" id="1212491.LFA_3100"/>
<dbReference type="GO" id="GO:0043709">
    <property type="term" value="P:cell adhesion involved in single-species biofilm formation"/>
    <property type="evidence" value="ECO:0007669"/>
    <property type="project" value="TreeGrafter"/>
</dbReference>
<dbReference type="InterPro" id="IPR043128">
    <property type="entry name" value="Rev_trsase/Diguanyl_cyclase"/>
</dbReference>
<keyword evidence="5 9" id="KW-1133">Transmembrane helix</keyword>
<dbReference type="GO" id="GO:0007165">
    <property type="term" value="P:signal transduction"/>
    <property type="evidence" value="ECO:0007669"/>
    <property type="project" value="UniProtKB-ARBA"/>
</dbReference>
<feature type="transmembrane region" description="Helical" evidence="9">
    <location>
        <begin position="12"/>
        <end position="33"/>
    </location>
</feature>
<dbReference type="Pfam" id="PF03924">
    <property type="entry name" value="CHASE"/>
    <property type="match status" value="1"/>
</dbReference>
<sequence length="983" mass="112871">MPNKSDWLLKFITYGVGCITVFLGMAVIIGWHWHLLFIVQISPDWIAMQYNTAICFILGGLSLIALNTSAIKISRVLTFSLLILSGLTALQYFLNHDLGLDRLFIRLFFTTLVHHPGRMALNTSLSFLFIGLILLWFTNPYAVSEKKAEVSINLIIIGFILILLVNLIAAFTMHYGIPNSMKMSFSTQLGFFILSLGLISLTYQNRMGEKRSFIAPILVIFVFLVISLCGWQSLVKSQYDYLNKLLQLKTQSISDYLSVTMQERASSFLRMSYRWMTQNNTLENAWRADATHYIKDQPGYVAIAWADKDYIVRWIVPETGNERMKDFNLMRDPKSRLVIEKSLAQRQLQMSHLVNFIKGDRGIMLLSPLFKKEQFDGLIIGAINTQIMMSHLLHSSLMNDYELKIYSDGQLLYDSENKDFDLHKNWTKRMELLLLGQTWQIELWPSDQLLQQIMGSWLPLGTLLVGIFIALLAGLLIRVLQQVRDHSAKLNDISFELADTNERLNGILEGSTDLIAAMDLNYNFIAFNNAYKEEIYKLLKVNLQKGMNFSVLMEKMTPENREKSFSLWQKALQGQPFTVIESFDDKRFSDLDFEIHFNPICNARGELVGASHTTTNIFYRLQNEKRLRASKKELEQMVLNLEKLNRELGFLEELMSVLQSSDSRDEMIRPISTFIKMILSPTSGVIYFIDSDNGNMLKETYCWGSPISHQTEIMKSDCWALLRGKMHQVARNEKLVVCEHVGADLEQIAVCICHPLYAQGLMFGLIYMEIDVEEESLSNRLIYLFQILAEQISLTLYNINLREELRLQITHDALTGLYNRRFFEEYLEKELLTAERTSSSFSIVLVDIDHFKRINDKYGHVVGDKVLQSVGLELHNQCRKSDVICRWQGKEFLLFLRESSLDDAASKAELMRQSIENLIIETDGERMAEITISIGIAVYPLDGKDLDDLIIHINEALYMAKKQGGNRVSICGEKAKKRKRGGA</sequence>